<keyword evidence="9 13" id="KW-1133">Transmembrane helix</keyword>
<comment type="cofactor">
    <cofactor evidence="1">
        <name>Zn(2+)</name>
        <dbReference type="ChEBI" id="CHEBI:29105"/>
    </cofactor>
</comment>
<keyword evidence="10 15" id="KW-0482">Metalloprotease</keyword>
<dbReference type="InterPro" id="IPR001915">
    <property type="entry name" value="Peptidase_M48"/>
</dbReference>
<evidence type="ECO:0000256" key="10">
    <source>
        <dbReference type="ARBA" id="ARBA00023049"/>
    </source>
</evidence>
<feature type="transmembrane region" description="Helical" evidence="13">
    <location>
        <begin position="608"/>
        <end position="631"/>
    </location>
</feature>
<sequence length="771" mass="84385">MWLVRAYYDGGQAERAIALCQQLSTDAPPQVQTWARNLLPTLSAAPAIGPDTAGSAVTDAPTADLPQLSAEEALDLFNRGNHALKTKRFAEAVEHLETYCRSANPHHKDFAQAQMWLVKAYNGNGQTETAIALCRQLLHHEKEFVQLWARQYLNTLAPEPEAEATQLEAPLADAASLHPKIQTLKSKSSNDQPSALSPTKTRAPRGGVSLVMKGVAGSLALASGMTITLLFGMVFALCMALLFLHGSDNPTAGLGLALVATLLFNAIVFFLSPLIMDVVQGWLYGTRWVSLSDIERRSPEAGRVIRTVCQQKKLAQPRLGLIPDDNPTAFTYGSLPNTARVVVSQGLFKYLDDDEVATVYAHELGHVVHWDFAVMTLAATLVQITYLLYVYLREAQDWLGDSEMARRLKLGTRSVAIAAYVFYVLGEYLVLYLSRTREYYADHFAAEVTGNPNGLSRALVKIAYGIVEEGQRNPQPSKVLQGTRTLGIADSSSAGFTGTAYRVAASPVQVGRVFLWDMFNPWAAWMELNSTHPLTGKRVRALSTYAEQLGLGAEFDMAQVVREGRGLNKTRLYGSFVLDVLLYWADWIGFGLGLLVAIALYQSGASNLGAIAAPALLGGGIGLLFKTFVMYPDFNRAPAMDILTLMSDPYASPLRGRPVKLSGEIIGKGDSGYAYGSELKLQDPTGMILLRYSSRFGPLGNFLFGASQAESFIHQSVSALGWFRRGMMPWVDLIRLDCPAKWTVRSYHRFWNLLFGALLIGLAFVLPSVLA</sequence>
<keyword evidence="6" id="KW-0479">Metal-binding</keyword>
<dbReference type="KEGG" id="tog:HNI00_15370"/>
<comment type="subcellular location">
    <subcellularLocation>
        <location evidence="2">Cell membrane</location>
        <topology evidence="2">Multi-pass membrane protein</topology>
    </subcellularLocation>
</comment>
<keyword evidence="4" id="KW-0645">Protease</keyword>
<evidence type="ECO:0000256" key="1">
    <source>
        <dbReference type="ARBA" id="ARBA00001947"/>
    </source>
</evidence>
<dbReference type="PANTHER" id="PTHR43221:SF1">
    <property type="entry name" value="PROTEASE HTPX"/>
    <property type="match status" value="1"/>
</dbReference>
<feature type="transmembrane region" description="Helical" evidence="13">
    <location>
        <begin position="372"/>
        <end position="392"/>
    </location>
</feature>
<feature type="domain" description="Peptidase M48" evidence="14">
    <location>
        <begin position="302"/>
        <end position="544"/>
    </location>
</feature>
<feature type="transmembrane region" description="Helical" evidence="13">
    <location>
        <begin position="219"/>
        <end position="244"/>
    </location>
</feature>
<evidence type="ECO:0000256" key="5">
    <source>
        <dbReference type="ARBA" id="ARBA00022692"/>
    </source>
</evidence>
<evidence type="ECO:0000256" key="12">
    <source>
        <dbReference type="SAM" id="MobiDB-lite"/>
    </source>
</evidence>
<keyword evidence="7" id="KW-0378">Hydrolase</keyword>
<feature type="compositionally biased region" description="Polar residues" evidence="12">
    <location>
        <begin position="184"/>
        <end position="200"/>
    </location>
</feature>
<accession>A0AA96YA77</accession>
<proteinExistence type="predicted"/>
<dbReference type="GO" id="GO:0046872">
    <property type="term" value="F:metal ion binding"/>
    <property type="evidence" value="ECO:0007669"/>
    <property type="project" value="UniProtKB-KW"/>
</dbReference>
<keyword evidence="11 13" id="KW-0472">Membrane</keyword>
<dbReference type="SUPFAM" id="SSF48452">
    <property type="entry name" value="TPR-like"/>
    <property type="match status" value="1"/>
</dbReference>
<dbReference type="CDD" id="cd07338">
    <property type="entry name" value="M48B_HtpX_like"/>
    <property type="match status" value="1"/>
</dbReference>
<keyword evidence="5 13" id="KW-0812">Transmembrane</keyword>
<keyword evidence="8" id="KW-0862">Zinc</keyword>
<dbReference type="GO" id="GO:0005886">
    <property type="term" value="C:plasma membrane"/>
    <property type="evidence" value="ECO:0007669"/>
    <property type="project" value="UniProtKB-SubCell"/>
</dbReference>
<dbReference type="GO" id="GO:0004222">
    <property type="term" value="F:metalloendopeptidase activity"/>
    <property type="evidence" value="ECO:0007669"/>
    <property type="project" value="InterPro"/>
</dbReference>
<dbReference type="InterPro" id="IPR011990">
    <property type="entry name" value="TPR-like_helical_dom_sf"/>
</dbReference>
<evidence type="ECO:0000313" key="15">
    <source>
        <dbReference type="EMBL" id="WOB45829.1"/>
    </source>
</evidence>
<feature type="transmembrane region" description="Helical" evidence="13">
    <location>
        <begin position="750"/>
        <end position="770"/>
    </location>
</feature>
<evidence type="ECO:0000256" key="3">
    <source>
        <dbReference type="ARBA" id="ARBA00022475"/>
    </source>
</evidence>
<feature type="transmembrane region" description="Helical" evidence="13">
    <location>
        <begin position="581"/>
        <end position="602"/>
    </location>
</feature>
<protein>
    <submittedName>
        <fullName evidence="15">M48 family metalloprotease</fullName>
    </submittedName>
</protein>
<dbReference type="Gene3D" id="3.30.2010.10">
    <property type="entry name" value="Metalloproteases ('zincins'), catalytic domain"/>
    <property type="match status" value="1"/>
</dbReference>
<evidence type="ECO:0000256" key="9">
    <source>
        <dbReference type="ARBA" id="ARBA00022989"/>
    </source>
</evidence>
<reference evidence="15" key="1">
    <citation type="submission" date="2020-05" db="EMBL/GenBank/DDBJ databases">
        <authorList>
            <person name="Zhu T."/>
            <person name="Keshari N."/>
            <person name="Lu X."/>
        </authorList>
    </citation>
    <scope>NUCLEOTIDE SEQUENCE</scope>
    <source>
        <strain evidence="15">NK1-22</strain>
    </source>
</reference>
<evidence type="ECO:0000256" key="4">
    <source>
        <dbReference type="ARBA" id="ARBA00022670"/>
    </source>
</evidence>
<dbReference type="GO" id="GO:0006508">
    <property type="term" value="P:proteolysis"/>
    <property type="evidence" value="ECO:0007669"/>
    <property type="project" value="UniProtKB-KW"/>
</dbReference>
<dbReference type="AlphaFoldDB" id="A0AA96YA77"/>
<evidence type="ECO:0000256" key="13">
    <source>
        <dbReference type="SAM" id="Phobius"/>
    </source>
</evidence>
<dbReference type="EMBL" id="CP053540">
    <property type="protein sequence ID" value="WOB45829.1"/>
    <property type="molecule type" value="Genomic_DNA"/>
</dbReference>
<evidence type="ECO:0000256" key="6">
    <source>
        <dbReference type="ARBA" id="ARBA00022723"/>
    </source>
</evidence>
<evidence type="ECO:0000256" key="7">
    <source>
        <dbReference type="ARBA" id="ARBA00022801"/>
    </source>
</evidence>
<dbReference type="Pfam" id="PF01435">
    <property type="entry name" value="Peptidase_M48"/>
    <property type="match status" value="1"/>
</dbReference>
<evidence type="ECO:0000256" key="8">
    <source>
        <dbReference type="ARBA" id="ARBA00022833"/>
    </source>
</evidence>
<name>A0AA96YA77_9CYAN</name>
<dbReference type="Gene3D" id="1.25.40.10">
    <property type="entry name" value="Tetratricopeptide repeat domain"/>
    <property type="match status" value="1"/>
</dbReference>
<keyword evidence="3" id="KW-1003">Cell membrane</keyword>
<feature type="transmembrane region" description="Helical" evidence="13">
    <location>
        <begin position="412"/>
        <end position="433"/>
    </location>
</feature>
<gene>
    <name evidence="15" type="ORF">HNI00_15370</name>
</gene>
<feature type="region of interest" description="Disordered" evidence="12">
    <location>
        <begin position="184"/>
        <end position="203"/>
    </location>
</feature>
<evidence type="ECO:0000256" key="2">
    <source>
        <dbReference type="ARBA" id="ARBA00004651"/>
    </source>
</evidence>
<evidence type="ECO:0000256" key="11">
    <source>
        <dbReference type="ARBA" id="ARBA00023136"/>
    </source>
</evidence>
<dbReference type="PANTHER" id="PTHR43221">
    <property type="entry name" value="PROTEASE HTPX"/>
    <property type="match status" value="1"/>
</dbReference>
<evidence type="ECO:0000259" key="14">
    <source>
        <dbReference type="Pfam" id="PF01435"/>
    </source>
</evidence>
<feature type="transmembrane region" description="Helical" evidence="13">
    <location>
        <begin position="256"/>
        <end position="279"/>
    </location>
</feature>
<organism evidence="15">
    <name type="scientific">Thermoleptolyngbya oregonensis NK1-22</name>
    <dbReference type="NCBI Taxonomy" id="2547457"/>
    <lineage>
        <taxon>Bacteria</taxon>
        <taxon>Bacillati</taxon>
        <taxon>Cyanobacteriota</taxon>
        <taxon>Cyanophyceae</taxon>
        <taxon>Oculatellales</taxon>
        <taxon>Oculatellaceae</taxon>
        <taxon>Thermoleptolyngbya</taxon>
    </lineage>
</organism>
<dbReference type="InterPro" id="IPR050083">
    <property type="entry name" value="HtpX_protease"/>
</dbReference>